<protein>
    <submittedName>
        <fullName evidence="1">Uncharacterized protein</fullName>
    </submittedName>
</protein>
<evidence type="ECO:0000313" key="1">
    <source>
        <dbReference type="EMBL" id="KAK1409415.1"/>
    </source>
</evidence>
<dbReference type="EMBL" id="JAUHHV010000010">
    <property type="protein sequence ID" value="KAK1409415.1"/>
    <property type="molecule type" value="Genomic_DNA"/>
</dbReference>
<gene>
    <name evidence="1" type="ORF">QVD17_35941</name>
</gene>
<accession>A0AAD8JRF0</accession>
<dbReference type="AlphaFoldDB" id="A0AAD8JRF0"/>
<dbReference type="PANTHER" id="PTHR33356:SF32">
    <property type="match status" value="1"/>
</dbReference>
<sequence>MSDTLTDLSSSLPSQFLPADLFPPHRLPYDFASSSSTESESDDDDFATRRFTRSVSLQDRHKFPNPYLQKKRGFSGSPESTLNWNVSPTNKFVQADEDALDLLYARMKMKTINDGVFLNRGLIEAHRLPFIRHNRYRTISNENQVFLRQQHFREMVSGAPNNFVGRQQASPVVFGHTAWTPLSVQNQRRQQPSSEFAGNPIPVRFAGECGRGTTVAKKGCAGTGVFLPRSYNNIPPPAEKQVYSPANLPTRVTQSNINRQHHHNFKCNELAEMIMVHRQNQNGVMLAQQRRTGTYENVPETRLVQAEVVLPQEWTY</sequence>
<name>A0AAD8JRF0_TARER</name>
<dbReference type="PANTHER" id="PTHR33356">
    <property type="entry name" value="TIP41-LIKE PROTEIN"/>
    <property type="match status" value="1"/>
</dbReference>
<evidence type="ECO:0000313" key="2">
    <source>
        <dbReference type="Proteomes" id="UP001229421"/>
    </source>
</evidence>
<keyword evidence="2" id="KW-1185">Reference proteome</keyword>
<dbReference type="Proteomes" id="UP001229421">
    <property type="component" value="Unassembled WGS sequence"/>
</dbReference>
<organism evidence="1 2">
    <name type="scientific">Tagetes erecta</name>
    <name type="common">African marigold</name>
    <dbReference type="NCBI Taxonomy" id="13708"/>
    <lineage>
        <taxon>Eukaryota</taxon>
        <taxon>Viridiplantae</taxon>
        <taxon>Streptophyta</taxon>
        <taxon>Embryophyta</taxon>
        <taxon>Tracheophyta</taxon>
        <taxon>Spermatophyta</taxon>
        <taxon>Magnoliopsida</taxon>
        <taxon>eudicotyledons</taxon>
        <taxon>Gunneridae</taxon>
        <taxon>Pentapetalae</taxon>
        <taxon>asterids</taxon>
        <taxon>campanulids</taxon>
        <taxon>Asterales</taxon>
        <taxon>Asteraceae</taxon>
        <taxon>Asteroideae</taxon>
        <taxon>Heliantheae alliance</taxon>
        <taxon>Tageteae</taxon>
        <taxon>Tagetes</taxon>
    </lineage>
</organism>
<comment type="caution">
    <text evidence="1">The sequence shown here is derived from an EMBL/GenBank/DDBJ whole genome shotgun (WGS) entry which is preliminary data.</text>
</comment>
<reference evidence="1" key="1">
    <citation type="journal article" date="2023" name="bioRxiv">
        <title>Improved chromosome-level genome assembly for marigold (Tagetes erecta).</title>
        <authorList>
            <person name="Jiang F."/>
            <person name="Yuan L."/>
            <person name="Wang S."/>
            <person name="Wang H."/>
            <person name="Xu D."/>
            <person name="Wang A."/>
            <person name="Fan W."/>
        </authorList>
    </citation>
    <scope>NUCLEOTIDE SEQUENCE</scope>
    <source>
        <strain evidence="1">WSJ</strain>
        <tissue evidence="1">Leaf</tissue>
    </source>
</reference>
<proteinExistence type="predicted"/>